<dbReference type="AlphaFoldDB" id="A0A1G6CEE0"/>
<name>A0A1G6CEE0_9HYPH</name>
<evidence type="ECO:0000313" key="1">
    <source>
        <dbReference type="EMBL" id="SDB31274.1"/>
    </source>
</evidence>
<proteinExistence type="predicted"/>
<dbReference type="EMBL" id="FMXQ01000004">
    <property type="protein sequence ID" value="SDB31274.1"/>
    <property type="molecule type" value="Genomic_DNA"/>
</dbReference>
<dbReference type="OrthoDB" id="8454255at2"/>
<protein>
    <submittedName>
        <fullName evidence="1">Uncharacterized protein</fullName>
    </submittedName>
</protein>
<dbReference type="RefSeq" id="WP_090876641.1">
    <property type="nucleotide sequence ID" value="NZ_FMXQ01000004.1"/>
</dbReference>
<evidence type="ECO:0000313" key="2">
    <source>
        <dbReference type="Proteomes" id="UP000199071"/>
    </source>
</evidence>
<gene>
    <name evidence="1" type="ORF">SAMN02982931_02385</name>
</gene>
<dbReference type="Proteomes" id="UP000199071">
    <property type="component" value="Unassembled WGS sequence"/>
</dbReference>
<accession>A0A1G6CEE0</accession>
<reference evidence="1 2" key="1">
    <citation type="submission" date="2016-10" db="EMBL/GenBank/DDBJ databases">
        <authorList>
            <person name="de Groot N.N."/>
        </authorList>
    </citation>
    <scope>NUCLEOTIDE SEQUENCE [LARGE SCALE GENOMIC DNA]</scope>
    <source>
        <strain evidence="1 2">ATCC 35022</strain>
    </source>
</reference>
<keyword evidence="2" id="KW-1185">Reference proteome</keyword>
<sequence length="69" mass="7752">MGTILGFKPLCRESTRRAGQRRDGDCEIVIFPGTRIDRPIVDLGYRLRDTLGRAGYGEGGDKDRSRRTP</sequence>
<organism evidence="1 2">
    <name type="scientific">Bauldia litoralis</name>
    <dbReference type="NCBI Taxonomy" id="665467"/>
    <lineage>
        <taxon>Bacteria</taxon>
        <taxon>Pseudomonadati</taxon>
        <taxon>Pseudomonadota</taxon>
        <taxon>Alphaproteobacteria</taxon>
        <taxon>Hyphomicrobiales</taxon>
        <taxon>Kaistiaceae</taxon>
        <taxon>Bauldia</taxon>
    </lineage>
</organism>